<reference evidence="3 4" key="1">
    <citation type="submission" date="2017-01" db="EMBL/GenBank/DDBJ databases">
        <authorList>
            <person name="Mah S.A."/>
            <person name="Swanson W.J."/>
            <person name="Moy G.W."/>
            <person name="Vacquier V.D."/>
        </authorList>
    </citation>
    <scope>NUCLEOTIDE SEQUENCE [LARGE SCALE GENOMIC DNA]</scope>
    <source>
        <strain evidence="3 4">DSM 11589</strain>
    </source>
</reference>
<dbReference type="Proteomes" id="UP000185678">
    <property type="component" value="Unassembled WGS sequence"/>
</dbReference>
<sequence>MVSVSPLTEQVRARCRDSGPLPLSQVMAEAVQAYYAGGRAFGADGDFTTAPEISQTYGELLGLWSVVVWQMMGCPSPVRWVEVGPGRGTLIRDALRAAAAVPAFLAAVDLHLVETSPALRDQQRQAVGERPCQWHDTLATVPAGPMILLANEFLDALPIEQWVRSPLGWHQRCVEWVESRQELAFTLAPALSAADEAALCDRWGEPFLSAPDGAIVELCPFGVEIAAALGQRLAEQGGAALLVDYGYAVSQSGDSLQALRHHRFHPVLADLGLVDLTAHVDFARLASAAVAQGAQALGPVTQGRFLAGLGIEARAKALMKRATPQQAADIASGVHRLINPAEMGTLFKVITLCHPALPSPPGFEALLQGRSAP</sequence>
<dbReference type="InterPro" id="IPR003788">
    <property type="entry name" value="NDUFAF7"/>
</dbReference>
<organism evidence="3 4">
    <name type="scientific">Insolitispirillum peregrinum</name>
    <dbReference type="NCBI Taxonomy" id="80876"/>
    <lineage>
        <taxon>Bacteria</taxon>
        <taxon>Pseudomonadati</taxon>
        <taxon>Pseudomonadota</taxon>
        <taxon>Alphaproteobacteria</taxon>
        <taxon>Rhodospirillales</taxon>
        <taxon>Novispirillaceae</taxon>
        <taxon>Insolitispirillum</taxon>
    </lineage>
</organism>
<evidence type="ECO:0000256" key="1">
    <source>
        <dbReference type="ARBA" id="ARBA00022603"/>
    </source>
</evidence>
<accession>A0A1N7PEI0</accession>
<keyword evidence="4" id="KW-1185">Reference proteome</keyword>
<dbReference type="Gene3D" id="3.40.50.12710">
    <property type="match status" value="1"/>
</dbReference>
<keyword evidence="2 3" id="KW-0808">Transferase</keyword>
<evidence type="ECO:0000313" key="4">
    <source>
        <dbReference type="Proteomes" id="UP000185678"/>
    </source>
</evidence>
<dbReference type="STRING" id="80876.SAMN05421779_106266"/>
<dbReference type="PANTHER" id="PTHR12049">
    <property type="entry name" value="PROTEIN ARGININE METHYLTRANSFERASE NDUFAF7, MITOCHONDRIAL"/>
    <property type="match status" value="1"/>
</dbReference>
<evidence type="ECO:0000313" key="3">
    <source>
        <dbReference type="EMBL" id="SIT09043.1"/>
    </source>
</evidence>
<dbReference type="SUPFAM" id="SSF53335">
    <property type="entry name" value="S-adenosyl-L-methionine-dependent methyltransferases"/>
    <property type="match status" value="1"/>
</dbReference>
<proteinExistence type="predicted"/>
<dbReference type="InterPro" id="IPR029063">
    <property type="entry name" value="SAM-dependent_MTases_sf"/>
</dbReference>
<dbReference type="Pfam" id="PF02636">
    <property type="entry name" value="Methyltransf_28"/>
    <property type="match status" value="1"/>
</dbReference>
<protein>
    <submittedName>
        <fullName evidence="3">SAM-dependent methyltransferase, MidA family</fullName>
    </submittedName>
</protein>
<gene>
    <name evidence="3" type="ORF">SAMN05421779_106266</name>
</gene>
<dbReference type="GO" id="GO:0032259">
    <property type="term" value="P:methylation"/>
    <property type="evidence" value="ECO:0007669"/>
    <property type="project" value="UniProtKB-KW"/>
</dbReference>
<dbReference type="InterPro" id="IPR038375">
    <property type="entry name" value="NDUFAF7_sf"/>
</dbReference>
<dbReference type="EMBL" id="FTOA01000006">
    <property type="protein sequence ID" value="SIT09043.1"/>
    <property type="molecule type" value="Genomic_DNA"/>
</dbReference>
<dbReference type="GO" id="GO:0035243">
    <property type="term" value="F:protein-arginine omega-N symmetric methyltransferase activity"/>
    <property type="evidence" value="ECO:0007669"/>
    <property type="project" value="TreeGrafter"/>
</dbReference>
<dbReference type="PANTHER" id="PTHR12049:SF7">
    <property type="entry name" value="PROTEIN ARGININE METHYLTRANSFERASE NDUFAF7, MITOCHONDRIAL"/>
    <property type="match status" value="1"/>
</dbReference>
<name>A0A1N7PEI0_9PROT</name>
<evidence type="ECO:0000256" key="2">
    <source>
        <dbReference type="ARBA" id="ARBA00022679"/>
    </source>
</evidence>
<keyword evidence="1 3" id="KW-0489">Methyltransferase</keyword>
<dbReference type="AlphaFoldDB" id="A0A1N7PEI0"/>